<dbReference type="Proteomes" id="UP001165064">
    <property type="component" value="Unassembled WGS sequence"/>
</dbReference>
<reference evidence="1" key="1">
    <citation type="submission" date="2023-04" db="EMBL/GenBank/DDBJ databases">
        <title>Ambrosiozyma monospora NBRC 10751.</title>
        <authorList>
            <person name="Ichikawa N."/>
            <person name="Sato H."/>
            <person name="Tonouchi N."/>
        </authorList>
    </citation>
    <scope>NUCLEOTIDE SEQUENCE</scope>
    <source>
        <strain evidence="1">NBRC 10751</strain>
    </source>
</reference>
<dbReference type="EMBL" id="BSXS01002048">
    <property type="protein sequence ID" value="GME78071.1"/>
    <property type="molecule type" value="Genomic_DNA"/>
</dbReference>
<name>A0ACB5SZY7_AMBMO</name>
<protein>
    <submittedName>
        <fullName evidence="1">Unnamed protein product</fullName>
    </submittedName>
</protein>
<gene>
    <name evidence="1" type="ORF">Amon02_000328800</name>
</gene>
<accession>A0ACB5SZY7</accession>
<organism evidence="1 2">
    <name type="scientific">Ambrosiozyma monospora</name>
    <name type="common">Yeast</name>
    <name type="synonym">Endomycopsis monosporus</name>
    <dbReference type="NCBI Taxonomy" id="43982"/>
    <lineage>
        <taxon>Eukaryota</taxon>
        <taxon>Fungi</taxon>
        <taxon>Dikarya</taxon>
        <taxon>Ascomycota</taxon>
        <taxon>Saccharomycotina</taxon>
        <taxon>Pichiomycetes</taxon>
        <taxon>Pichiales</taxon>
        <taxon>Pichiaceae</taxon>
        <taxon>Ambrosiozyma</taxon>
    </lineage>
</organism>
<keyword evidence="2" id="KW-1185">Reference proteome</keyword>
<evidence type="ECO:0000313" key="1">
    <source>
        <dbReference type="EMBL" id="GME78071.1"/>
    </source>
</evidence>
<comment type="caution">
    <text evidence="1">The sequence shown here is derived from an EMBL/GenBank/DDBJ whole genome shotgun (WGS) entry which is preliminary data.</text>
</comment>
<proteinExistence type="predicted"/>
<evidence type="ECO:0000313" key="2">
    <source>
        <dbReference type="Proteomes" id="UP001165064"/>
    </source>
</evidence>
<sequence>MVQSLLLLSFVTENEVSLNDRTTYFDRAVSVAFEFCMHLDQTNNPNISLEDKFMYKVLFWHLFIQDRLLSLGFTRNHRIKFAQCTVPMLTKKELSIVCFQGQDALGSEDDLVVEYYLCMIKHAELISEIATQQALAAKMASRGEDFHTVFNHIDNLVTSWYHSLPTRALTDNETHNNFHFHLSRLYYCHLKSTTCLSALSFCTLLIRKQVANGTRSMNPNLLKFDTTLHFDTAYSMCLDIIDSIDVLTGLGVVLQFSFHTVQIILSAGILMTMFTYHKDPAVRVTATENVEKAIKFAKYVRGLNLNMSASVWISVSLYFFEQVYPNEQKRIQFVRECNHSEFIEVLMRLDLQKMGPDAPFDDHFQTALSKQIGPFIKPIFNIDPYTNPITTMEEYRQSIVFRPEQSFLELAKVFSMQLGTMIPFVDVSFQYSRFLPQVKPSKINTPHAQPHADVLSTFGPAGLPGNESNVPLPGGPSWLSNNGAPPPVILESSSNSNIPNFSLSGGSSVSILPQADVPVLSGSAPKASSPSNAVKTRPDFNNNGSNNNPLQSQSSSSSNFSSQLQDPSNESIYRVNQVPMIPSQNNVSNSTDGYQQQQIPPPGPSQQQQFMPQQGYPVYPPAPQQQPPMQQQYYMQQQQQPQQQQTTQMGYVPYQQPNSQGMMTDPQQQPVSMPISQQGGTLSQYPMQNLGQPDQDVQYYPKH</sequence>